<name>A0ACC0HRJ1_9ERIC</name>
<proteinExistence type="predicted"/>
<evidence type="ECO:0000313" key="2">
    <source>
        <dbReference type="Proteomes" id="UP001060215"/>
    </source>
</evidence>
<evidence type="ECO:0000313" key="1">
    <source>
        <dbReference type="EMBL" id="KAI8015532.1"/>
    </source>
</evidence>
<sequence length="220" mass="24545">MGMDRVSPKARSSNHREDLGVRNVFPQMGGRTDGVCAQSIEHPGCVWDVKFLENGDIVTACSDGVVRIWTIHQDKEQEMARQRPSTEEGPTSIKDDAIVHVFGPERLGRGNLRSRRVNQLLQGQKMNYNGASSSRRFVVRAAAKEIAFDQSSRSALQAGIDKLADAVGLTLGPRGNLSLFLSLSLSLSHTHTHTHFFFFFCFHFFVELAVCYFTIVFVDL</sequence>
<protein>
    <submittedName>
        <fullName evidence="1">Uncharacterized protein</fullName>
    </submittedName>
</protein>
<accession>A0ACC0HRJ1</accession>
<organism evidence="1 2">
    <name type="scientific">Camellia lanceoleosa</name>
    <dbReference type="NCBI Taxonomy" id="1840588"/>
    <lineage>
        <taxon>Eukaryota</taxon>
        <taxon>Viridiplantae</taxon>
        <taxon>Streptophyta</taxon>
        <taxon>Embryophyta</taxon>
        <taxon>Tracheophyta</taxon>
        <taxon>Spermatophyta</taxon>
        <taxon>Magnoliopsida</taxon>
        <taxon>eudicotyledons</taxon>
        <taxon>Gunneridae</taxon>
        <taxon>Pentapetalae</taxon>
        <taxon>asterids</taxon>
        <taxon>Ericales</taxon>
        <taxon>Theaceae</taxon>
        <taxon>Camellia</taxon>
    </lineage>
</organism>
<dbReference type="EMBL" id="CM045761">
    <property type="protein sequence ID" value="KAI8015532.1"/>
    <property type="molecule type" value="Genomic_DNA"/>
</dbReference>
<reference evidence="1 2" key="1">
    <citation type="journal article" date="2022" name="Plant J.">
        <title>Chromosome-level genome of Camellia lanceoleosa provides a valuable resource for understanding genome evolution and self-incompatibility.</title>
        <authorList>
            <person name="Gong W."/>
            <person name="Xiao S."/>
            <person name="Wang L."/>
            <person name="Liao Z."/>
            <person name="Chang Y."/>
            <person name="Mo W."/>
            <person name="Hu G."/>
            <person name="Li W."/>
            <person name="Zhao G."/>
            <person name="Zhu H."/>
            <person name="Hu X."/>
            <person name="Ji K."/>
            <person name="Xiang X."/>
            <person name="Song Q."/>
            <person name="Yuan D."/>
            <person name="Jin S."/>
            <person name="Zhang L."/>
        </authorList>
    </citation>
    <scope>NUCLEOTIDE SEQUENCE [LARGE SCALE GENOMIC DNA]</scope>
    <source>
        <strain evidence="1">SQ_2022a</strain>
    </source>
</reference>
<gene>
    <name evidence="1" type="ORF">LOK49_LG05G01607</name>
</gene>
<comment type="caution">
    <text evidence="1">The sequence shown here is derived from an EMBL/GenBank/DDBJ whole genome shotgun (WGS) entry which is preliminary data.</text>
</comment>
<dbReference type="Proteomes" id="UP001060215">
    <property type="component" value="Chromosome 4"/>
</dbReference>
<keyword evidence="2" id="KW-1185">Reference proteome</keyword>